<keyword evidence="3" id="KW-1185">Reference proteome</keyword>
<protein>
    <submittedName>
        <fullName evidence="2">Uncharacterized protein</fullName>
    </submittedName>
</protein>
<proteinExistence type="predicted"/>
<gene>
    <name evidence="2" type="ORF">ALC60_07298</name>
</gene>
<accession>A0A151X0C0</accession>
<name>A0A151X0C0_9HYME</name>
<evidence type="ECO:0000256" key="1">
    <source>
        <dbReference type="SAM" id="SignalP"/>
    </source>
</evidence>
<feature type="signal peptide" evidence="1">
    <location>
        <begin position="1"/>
        <end position="16"/>
    </location>
</feature>
<feature type="chain" id="PRO_5007591587" evidence="1">
    <location>
        <begin position="17"/>
        <end position="93"/>
    </location>
</feature>
<keyword evidence="1" id="KW-0732">Signal</keyword>
<evidence type="ECO:0000313" key="2">
    <source>
        <dbReference type="EMBL" id="KYQ53815.1"/>
    </source>
</evidence>
<sequence>MAYLLIWLLWLQDILEERCARLEGEACSDLMNSTNGSRILANGLAASFEHMVNEQRDHELIDCNIYSTHNNNNIVPSCYSCVSDSWHFYVRGT</sequence>
<dbReference type="EMBL" id="KQ982617">
    <property type="protein sequence ID" value="KYQ53815.1"/>
    <property type="molecule type" value="Genomic_DNA"/>
</dbReference>
<reference evidence="2 3" key="1">
    <citation type="submission" date="2015-09" db="EMBL/GenBank/DDBJ databases">
        <title>Trachymyrmex zeteki WGS genome.</title>
        <authorList>
            <person name="Nygaard S."/>
            <person name="Hu H."/>
            <person name="Boomsma J."/>
            <person name="Zhang G."/>
        </authorList>
    </citation>
    <scope>NUCLEOTIDE SEQUENCE [LARGE SCALE GENOMIC DNA]</scope>
    <source>
        <strain evidence="2">Tzet28-1</strain>
        <tissue evidence="2">Whole body</tissue>
    </source>
</reference>
<dbReference type="AlphaFoldDB" id="A0A151X0C0"/>
<evidence type="ECO:0000313" key="3">
    <source>
        <dbReference type="Proteomes" id="UP000075809"/>
    </source>
</evidence>
<dbReference type="Proteomes" id="UP000075809">
    <property type="component" value="Unassembled WGS sequence"/>
</dbReference>
<organism evidence="2 3">
    <name type="scientific">Mycetomoellerius zeteki</name>
    <dbReference type="NCBI Taxonomy" id="64791"/>
    <lineage>
        <taxon>Eukaryota</taxon>
        <taxon>Metazoa</taxon>
        <taxon>Ecdysozoa</taxon>
        <taxon>Arthropoda</taxon>
        <taxon>Hexapoda</taxon>
        <taxon>Insecta</taxon>
        <taxon>Pterygota</taxon>
        <taxon>Neoptera</taxon>
        <taxon>Endopterygota</taxon>
        <taxon>Hymenoptera</taxon>
        <taxon>Apocrita</taxon>
        <taxon>Aculeata</taxon>
        <taxon>Formicoidea</taxon>
        <taxon>Formicidae</taxon>
        <taxon>Myrmicinae</taxon>
        <taxon>Mycetomoellerius</taxon>
    </lineage>
</organism>